<dbReference type="EMBL" id="CAJNRG010000656">
    <property type="protein sequence ID" value="CAF2014782.1"/>
    <property type="molecule type" value="Genomic_DNA"/>
</dbReference>
<feature type="domain" description="3'-5' exonuclease" evidence="2">
    <location>
        <begin position="380"/>
        <end position="560"/>
    </location>
</feature>
<dbReference type="EMBL" id="CAJOBF010002318">
    <property type="protein sequence ID" value="CAF4026159.1"/>
    <property type="molecule type" value="Genomic_DNA"/>
</dbReference>
<dbReference type="GO" id="GO:0003676">
    <property type="term" value="F:nucleic acid binding"/>
    <property type="evidence" value="ECO:0007669"/>
    <property type="project" value="InterPro"/>
</dbReference>
<dbReference type="InterPro" id="IPR002562">
    <property type="entry name" value="3'-5'_exonuclease_dom"/>
</dbReference>
<dbReference type="InterPro" id="IPR052408">
    <property type="entry name" value="Exonuclease_MUT-7-like"/>
</dbReference>
<dbReference type="PANTHER" id="PTHR47765:SF2">
    <property type="entry name" value="EXONUCLEASE MUT-7 HOMOLOG"/>
    <property type="match status" value="1"/>
</dbReference>
<dbReference type="Proteomes" id="UP000663887">
    <property type="component" value="Unassembled WGS sequence"/>
</dbReference>
<proteinExistence type="predicted"/>
<dbReference type="Gene3D" id="3.30.420.10">
    <property type="entry name" value="Ribonuclease H-like superfamily/Ribonuclease H"/>
    <property type="match status" value="1"/>
</dbReference>
<dbReference type="AlphaFoldDB" id="A0A816QZL5"/>
<dbReference type="InterPro" id="IPR036397">
    <property type="entry name" value="RNaseH_sf"/>
</dbReference>
<dbReference type="Proteomes" id="UP000663856">
    <property type="component" value="Unassembled WGS sequence"/>
</dbReference>
<evidence type="ECO:0000256" key="1">
    <source>
        <dbReference type="SAM" id="MobiDB-lite"/>
    </source>
</evidence>
<dbReference type="GO" id="GO:0008408">
    <property type="term" value="F:3'-5' exonuclease activity"/>
    <property type="evidence" value="ECO:0007669"/>
    <property type="project" value="InterPro"/>
</dbReference>
<dbReference type="InterPro" id="IPR012337">
    <property type="entry name" value="RNaseH-like_sf"/>
</dbReference>
<evidence type="ECO:0000313" key="4">
    <source>
        <dbReference type="EMBL" id="CAF2067227.1"/>
    </source>
</evidence>
<dbReference type="Pfam" id="PF01612">
    <property type="entry name" value="DNA_pol_A_exo1"/>
    <property type="match status" value="1"/>
</dbReference>
<feature type="region of interest" description="Disordered" evidence="1">
    <location>
        <begin position="575"/>
        <end position="597"/>
    </location>
</feature>
<evidence type="ECO:0000313" key="6">
    <source>
        <dbReference type="EMBL" id="CAF4026159.1"/>
    </source>
</evidence>
<evidence type="ECO:0000313" key="3">
    <source>
        <dbReference type="EMBL" id="CAF2014782.1"/>
    </source>
</evidence>
<protein>
    <recommendedName>
        <fullName evidence="2">3'-5' exonuclease domain-containing protein</fullName>
    </recommendedName>
</protein>
<evidence type="ECO:0000313" key="8">
    <source>
        <dbReference type="Proteomes" id="UP000663866"/>
    </source>
</evidence>
<gene>
    <name evidence="5" type="ORF">OVN521_LOCUS8658</name>
    <name evidence="6" type="ORF">UXM345_LOCUS17684</name>
    <name evidence="4" type="ORF">WKI299_LOCUS13475</name>
    <name evidence="3" type="ORF">XDN619_LOCUS3963</name>
</gene>
<accession>A0A816QZL5</accession>
<organism evidence="4 7">
    <name type="scientific">Rotaria magnacalcarata</name>
    <dbReference type="NCBI Taxonomy" id="392030"/>
    <lineage>
        <taxon>Eukaryota</taxon>
        <taxon>Metazoa</taxon>
        <taxon>Spiralia</taxon>
        <taxon>Gnathifera</taxon>
        <taxon>Rotifera</taxon>
        <taxon>Eurotatoria</taxon>
        <taxon>Bdelloidea</taxon>
        <taxon>Philodinida</taxon>
        <taxon>Philodinidae</taxon>
        <taxon>Rotaria</taxon>
    </lineage>
</organism>
<dbReference type="SUPFAM" id="SSF53098">
    <property type="entry name" value="Ribonuclease H-like"/>
    <property type="match status" value="1"/>
</dbReference>
<dbReference type="GO" id="GO:0006139">
    <property type="term" value="P:nucleobase-containing compound metabolic process"/>
    <property type="evidence" value="ECO:0007669"/>
    <property type="project" value="InterPro"/>
</dbReference>
<dbReference type="EMBL" id="CAJNRF010005089">
    <property type="protein sequence ID" value="CAF2067227.1"/>
    <property type="molecule type" value="Genomic_DNA"/>
</dbReference>
<feature type="compositionally biased region" description="Polar residues" evidence="1">
    <location>
        <begin position="586"/>
        <end position="597"/>
    </location>
</feature>
<dbReference type="PANTHER" id="PTHR47765">
    <property type="entry name" value="3'-5' EXONUCLEASE DOMAIN-CONTAINING PROTEIN"/>
    <property type="match status" value="1"/>
</dbReference>
<name>A0A816QZL5_9BILA</name>
<dbReference type="EMBL" id="CAJOBG010001013">
    <property type="protein sequence ID" value="CAF3884776.1"/>
    <property type="molecule type" value="Genomic_DNA"/>
</dbReference>
<comment type="caution">
    <text evidence="4">The sequence shown here is derived from an EMBL/GenBank/DDBJ whole genome shotgun (WGS) entry which is preliminary data.</text>
</comment>
<dbReference type="Proteomes" id="UP000663842">
    <property type="component" value="Unassembled WGS sequence"/>
</dbReference>
<sequence length="597" mass="69765">MSSLLSDLSQKLHLHNDQEAIDLAINHFNISHQPYNDLFEYLLLLSESNNNNNMNLLNCLIHSFFQWKTQSNKTIAIPHIDENLISDLILKKLPIKFLQDFCEIFKISKDNLLFLLRTLIFYPLNSPSYKRALNIIVKFNYQLEFSPDEILLPLILQTKDHLIHVYMDKKPQLEGYVLELLDYLYEGGGKKIREILSNQFNIRNLNLNKKALGKLAVRYWNILGNEQTEKYPNLSTLQHRRTLSYLINVKYFENIEEKTMSDEAWNELIEEIILGNNDLSDYFIELLVDKDDIVAVRYWIAWLNRPEYTLPPWVQRYIRSKPNNRSTTVAVDKSPKQTASIEYYKIPFEEIQIVFVDSMPGYERLLGRLFNGNNSQEELILGFDCEWKPIFNNTSTSKQRLSIVQIAFPNEIFLLDVLHFFHTCDTENIQKRLANRLFDDDHVTILCYGFQADASMLTASYPIFNQVLLSGKTLLDLSLVQTDLLNTRRDIFPYSTLPNNIISKEKGLSELVRLCFGKTLNKSERCSNWDRRPLRQAQTLYAAYDAYCLIDIYNCLGNRLQSFDYLQSLRGYKPKKSDPSVDQNDHFQTSNSVTSVL</sequence>
<feature type="compositionally biased region" description="Basic and acidic residues" evidence="1">
    <location>
        <begin position="575"/>
        <end position="585"/>
    </location>
</feature>
<evidence type="ECO:0000313" key="5">
    <source>
        <dbReference type="EMBL" id="CAF3884776.1"/>
    </source>
</evidence>
<evidence type="ECO:0000313" key="7">
    <source>
        <dbReference type="Proteomes" id="UP000663856"/>
    </source>
</evidence>
<evidence type="ECO:0000259" key="2">
    <source>
        <dbReference type="Pfam" id="PF01612"/>
    </source>
</evidence>
<dbReference type="Proteomes" id="UP000663866">
    <property type="component" value="Unassembled WGS sequence"/>
</dbReference>
<keyword evidence="8" id="KW-1185">Reference proteome</keyword>
<reference evidence="4" key="1">
    <citation type="submission" date="2021-02" db="EMBL/GenBank/DDBJ databases">
        <authorList>
            <person name="Nowell W R."/>
        </authorList>
    </citation>
    <scope>NUCLEOTIDE SEQUENCE</scope>
</reference>